<evidence type="ECO:0000313" key="2">
    <source>
        <dbReference type="Proteomes" id="UP000478052"/>
    </source>
</evidence>
<dbReference type="EMBL" id="VUJU01001260">
    <property type="protein sequence ID" value="KAF0766127.1"/>
    <property type="molecule type" value="Genomic_DNA"/>
</dbReference>
<gene>
    <name evidence="1" type="ORF">FWK35_00015771</name>
</gene>
<sequence length="35" mass="4014">MFALLDLITCVVQEDGTELHSDRTLKVVPLYPHCR</sequence>
<proteinExistence type="predicted"/>
<name>A0A6G0Z6D0_APHCR</name>
<dbReference type="Proteomes" id="UP000478052">
    <property type="component" value="Unassembled WGS sequence"/>
</dbReference>
<evidence type="ECO:0000313" key="1">
    <source>
        <dbReference type="EMBL" id="KAF0766127.1"/>
    </source>
</evidence>
<comment type="caution">
    <text evidence="1">The sequence shown here is derived from an EMBL/GenBank/DDBJ whole genome shotgun (WGS) entry which is preliminary data.</text>
</comment>
<accession>A0A6G0Z6D0</accession>
<dbReference type="AlphaFoldDB" id="A0A6G0Z6D0"/>
<protein>
    <submittedName>
        <fullName evidence="1">Uncharacterized protein</fullName>
    </submittedName>
</protein>
<organism evidence="1 2">
    <name type="scientific">Aphis craccivora</name>
    <name type="common">Cowpea aphid</name>
    <dbReference type="NCBI Taxonomy" id="307492"/>
    <lineage>
        <taxon>Eukaryota</taxon>
        <taxon>Metazoa</taxon>
        <taxon>Ecdysozoa</taxon>
        <taxon>Arthropoda</taxon>
        <taxon>Hexapoda</taxon>
        <taxon>Insecta</taxon>
        <taxon>Pterygota</taxon>
        <taxon>Neoptera</taxon>
        <taxon>Paraneoptera</taxon>
        <taxon>Hemiptera</taxon>
        <taxon>Sternorrhyncha</taxon>
        <taxon>Aphidomorpha</taxon>
        <taxon>Aphidoidea</taxon>
        <taxon>Aphididae</taxon>
        <taxon>Aphidini</taxon>
        <taxon>Aphis</taxon>
        <taxon>Aphis</taxon>
    </lineage>
</organism>
<keyword evidence="2" id="KW-1185">Reference proteome</keyword>
<reference evidence="1 2" key="1">
    <citation type="submission" date="2019-08" db="EMBL/GenBank/DDBJ databases">
        <title>Whole genome of Aphis craccivora.</title>
        <authorList>
            <person name="Voronova N.V."/>
            <person name="Shulinski R.S."/>
            <person name="Bandarenka Y.V."/>
            <person name="Zhorov D.G."/>
            <person name="Warner D."/>
        </authorList>
    </citation>
    <scope>NUCLEOTIDE SEQUENCE [LARGE SCALE GENOMIC DNA]</scope>
    <source>
        <strain evidence="1">180601</strain>
        <tissue evidence="1">Whole Body</tissue>
    </source>
</reference>